<keyword evidence="1" id="KW-0472">Membrane</keyword>
<keyword evidence="1" id="KW-1133">Transmembrane helix</keyword>
<protein>
    <submittedName>
        <fullName evidence="2">Uncharacterized protein</fullName>
    </submittedName>
</protein>
<evidence type="ECO:0000256" key="1">
    <source>
        <dbReference type="SAM" id="Phobius"/>
    </source>
</evidence>
<dbReference type="EMBL" id="FAOZ01000004">
    <property type="protein sequence ID" value="CUU55189.1"/>
    <property type="molecule type" value="Genomic_DNA"/>
</dbReference>
<dbReference type="AlphaFoldDB" id="A0A0S4QHZ9"/>
<dbReference type="RefSeq" id="WP_165615524.1">
    <property type="nucleotide sequence ID" value="NZ_FAOZ01000004.1"/>
</dbReference>
<accession>A0A0S4QHZ9</accession>
<organism evidence="2 3">
    <name type="scientific">Parafrankia irregularis</name>
    <dbReference type="NCBI Taxonomy" id="795642"/>
    <lineage>
        <taxon>Bacteria</taxon>
        <taxon>Bacillati</taxon>
        <taxon>Actinomycetota</taxon>
        <taxon>Actinomycetes</taxon>
        <taxon>Frankiales</taxon>
        <taxon>Frankiaceae</taxon>
        <taxon>Parafrankia</taxon>
    </lineage>
</organism>
<keyword evidence="1" id="KW-0812">Transmembrane</keyword>
<keyword evidence="3" id="KW-1185">Reference proteome</keyword>
<proteinExistence type="predicted"/>
<gene>
    <name evidence="2" type="ORF">Ga0074812_104270</name>
</gene>
<name>A0A0S4QHZ9_9ACTN</name>
<evidence type="ECO:0000313" key="3">
    <source>
        <dbReference type="Proteomes" id="UP000198802"/>
    </source>
</evidence>
<feature type="transmembrane region" description="Helical" evidence="1">
    <location>
        <begin position="27"/>
        <end position="50"/>
    </location>
</feature>
<dbReference type="NCBIfam" id="NF041808">
    <property type="entry name" value="daptide_123"/>
    <property type="match status" value="1"/>
</dbReference>
<evidence type="ECO:0000313" key="2">
    <source>
        <dbReference type="EMBL" id="CUU55189.1"/>
    </source>
</evidence>
<reference evidence="3" key="1">
    <citation type="submission" date="2015-11" db="EMBL/GenBank/DDBJ databases">
        <authorList>
            <person name="Varghese N."/>
        </authorList>
    </citation>
    <scope>NUCLEOTIDE SEQUENCE [LARGE SCALE GENOMIC DNA]</scope>
    <source>
        <strain evidence="3">DSM 45899</strain>
    </source>
</reference>
<dbReference type="Proteomes" id="UP000198802">
    <property type="component" value="Unassembled WGS sequence"/>
</dbReference>
<sequence>MNTLDSDLLELGVDELEALDAPFDWRAFWIGAEAGAITVGVVGGAIALALT</sequence>